<dbReference type="InterPro" id="IPR051911">
    <property type="entry name" value="SDR_oxidoreductase"/>
</dbReference>
<name>A0ABS2P4L9_9BACI</name>
<reference evidence="4 5" key="1">
    <citation type="submission" date="2021-01" db="EMBL/GenBank/DDBJ databases">
        <title>Genomic Encyclopedia of Type Strains, Phase IV (KMG-IV): sequencing the most valuable type-strain genomes for metagenomic binning, comparative biology and taxonomic classification.</title>
        <authorList>
            <person name="Goeker M."/>
        </authorList>
    </citation>
    <scope>NUCLEOTIDE SEQUENCE [LARGE SCALE GENOMIC DNA]</scope>
    <source>
        <strain evidence="4 5">DSM 25879</strain>
    </source>
</reference>
<dbReference type="Proteomes" id="UP000737402">
    <property type="component" value="Unassembled WGS sequence"/>
</dbReference>
<organism evidence="4 5">
    <name type="scientific">Sutcliffiella tianshenii</name>
    <dbReference type="NCBI Taxonomy" id="1463404"/>
    <lineage>
        <taxon>Bacteria</taxon>
        <taxon>Bacillati</taxon>
        <taxon>Bacillota</taxon>
        <taxon>Bacilli</taxon>
        <taxon>Bacillales</taxon>
        <taxon>Bacillaceae</taxon>
        <taxon>Sutcliffiella</taxon>
    </lineage>
</organism>
<keyword evidence="5" id="KW-1185">Reference proteome</keyword>
<dbReference type="Pfam" id="PF00106">
    <property type="entry name" value="adh_short"/>
    <property type="match status" value="1"/>
</dbReference>
<evidence type="ECO:0000256" key="1">
    <source>
        <dbReference type="ARBA" id="ARBA00006484"/>
    </source>
</evidence>
<comment type="caution">
    <text evidence="4">The sequence shown here is derived from an EMBL/GenBank/DDBJ whole genome shotgun (WGS) entry which is preliminary data.</text>
</comment>
<evidence type="ECO:0000313" key="5">
    <source>
        <dbReference type="Proteomes" id="UP000737402"/>
    </source>
</evidence>
<dbReference type="SUPFAM" id="SSF51735">
    <property type="entry name" value="NAD(P)-binding Rossmann-fold domains"/>
    <property type="match status" value="1"/>
</dbReference>
<dbReference type="InterPro" id="IPR033379">
    <property type="entry name" value="Acid_Pase_AS"/>
</dbReference>
<dbReference type="CDD" id="cd05374">
    <property type="entry name" value="17beta-HSD-like_SDR_c"/>
    <property type="match status" value="1"/>
</dbReference>
<evidence type="ECO:0000256" key="3">
    <source>
        <dbReference type="RuleBase" id="RU000363"/>
    </source>
</evidence>
<dbReference type="RefSeq" id="WP_204418888.1">
    <property type="nucleotide sequence ID" value="NZ_JAFBED010000011.1"/>
</dbReference>
<dbReference type="InterPro" id="IPR020904">
    <property type="entry name" value="Sc_DH/Rdtase_CS"/>
</dbReference>
<gene>
    <name evidence="4" type="ORF">JOC95_003796</name>
</gene>
<proteinExistence type="inferred from homology"/>
<dbReference type="PRINTS" id="PR00080">
    <property type="entry name" value="SDRFAMILY"/>
</dbReference>
<dbReference type="NCBIfam" id="NF005372">
    <property type="entry name" value="PRK06914.1"/>
    <property type="match status" value="1"/>
</dbReference>
<dbReference type="PANTHER" id="PTHR43976:SF16">
    <property type="entry name" value="SHORT-CHAIN DEHYDROGENASE_REDUCTASE FAMILY PROTEIN"/>
    <property type="match status" value="1"/>
</dbReference>
<keyword evidence="2" id="KW-0560">Oxidoreductase</keyword>
<comment type="similarity">
    <text evidence="1 3">Belongs to the short-chain dehydrogenases/reductases (SDR) family.</text>
</comment>
<dbReference type="PANTHER" id="PTHR43976">
    <property type="entry name" value="SHORT CHAIN DEHYDROGENASE"/>
    <property type="match status" value="1"/>
</dbReference>
<dbReference type="InterPro" id="IPR036291">
    <property type="entry name" value="NAD(P)-bd_dom_sf"/>
</dbReference>
<protein>
    <submittedName>
        <fullName evidence="4">NAD(P)-dependent dehydrogenase (Short-subunit alcohol dehydrogenase family)</fullName>
    </submittedName>
</protein>
<dbReference type="PROSITE" id="PS00061">
    <property type="entry name" value="ADH_SHORT"/>
    <property type="match status" value="1"/>
</dbReference>
<evidence type="ECO:0000313" key="4">
    <source>
        <dbReference type="EMBL" id="MBM7621888.1"/>
    </source>
</evidence>
<sequence length="282" mass="31444">MTTTKTVLITGASGGFGKTFTKVFLQAGYHVIATIRQENKKQDVLFGLSEQERRNLTLMFLDVSHDQSVAQFQTALRAYNRIDVLINNAGFAVAGFAEELTIEEYKLQFETNFFGVIRVTNAVLPLMRKQGFGRIINISSISGLVGFPGLSPYVSSKYALEGYSESLRLEVKDFGIDVVLLEPGSFQTNIWTSGTHLSENAGGDASPYKSMFTSINNRMIADREKYGDPIEVGVLALIIAESQRAPSLRYTVGKGVNFMLTLKRLIPWKIWERLVLKQLQKP</sequence>
<dbReference type="InterPro" id="IPR002347">
    <property type="entry name" value="SDR_fam"/>
</dbReference>
<dbReference type="Gene3D" id="3.40.50.720">
    <property type="entry name" value="NAD(P)-binding Rossmann-like Domain"/>
    <property type="match status" value="1"/>
</dbReference>
<accession>A0ABS2P4L9</accession>
<dbReference type="PROSITE" id="PS00778">
    <property type="entry name" value="HIS_ACID_PHOSPHAT_2"/>
    <property type="match status" value="1"/>
</dbReference>
<evidence type="ECO:0000256" key="2">
    <source>
        <dbReference type="ARBA" id="ARBA00023002"/>
    </source>
</evidence>
<dbReference type="PRINTS" id="PR00081">
    <property type="entry name" value="GDHRDH"/>
</dbReference>
<dbReference type="EMBL" id="JAFBED010000011">
    <property type="protein sequence ID" value="MBM7621888.1"/>
    <property type="molecule type" value="Genomic_DNA"/>
</dbReference>